<dbReference type="AlphaFoldDB" id="A0A1Z4JDV3"/>
<dbReference type="Proteomes" id="UP000217895">
    <property type="component" value="Chromosome"/>
</dbReference>
<evidence type="ECO:0000313" key="2">
    <source>
        <dbReference type="Proteomes" id="UP000217895"/>
    </source>
</evidence>
<sequence length="126" mass="14054">MQPDSEFLTPEECLEVDKALLTSRDKFSARVAIYSLRSLKQIAQASGKTIANLDSTQIEDWIYQDESLQGGIDNEFKKFFSKLVIASINPLNQVAAANGSPIEELNIQQVVAWFEAKAKAEMQSKN</sequence>
<accession>A0A1Z4JDV3</accession>
<protein>
    <submittedName>
        <fullName evidence="1">Uncharacterized protein</fullName>
    </submittedName>
</protein>
<evidence type="ECO:0000313" key="1">
    <source>
        <dbReference type="EMBL" id="BAY54858.1"/>
    </source>
</evidence>
<proteinExistence type="predicted"/>
<dbReference type="PANTHER" id="PTHR36382">
    <property type="entry name" value="OSJNBA0043L09.26 PROTEIN"/>
    <property type="match status" value="1"/>
</dbReference>
<gene>
    <name evidence="1" type="ORF">NIES2135_16760</name>
</gene>
<organism evidence="1 2">
    <name type="scientific">Leptolyngbya boryana NIES-2135</name>
    <dbReference type="NCBI Taxonomy" id="1973484"/>
    <lineage>
        <taxon>Bacteria</taxon>
        <taxon>Bacillati</taxon>
        <taxon>Cyanobacteriota</taxon>
        <taxon>Cyanophyceae</taxon>
        <taxon>Leptolyngbyales</taxon>
        <taxon>Leptolyngbyaceae</taxon>
        <taxon>Leptolyngbya group</taxon>
        <taxon>Leptolyngbya</taxon>
    </lineage>
</organism>
<dbReference type="PANTHER" id="PTHR36382:SF2">
    <property type="entry name" value="OS04G0635700 PROTEIN"/>
    <property type="match status" value="1"/>
</dbReference>
<keyword evidence="2" id="KW-1185">Reference proteome</keyword>
<dbReference type="EMBL" id="AP018203">
    <property type="protein sequence ID" value="BAY54858.1"/>
    <property type="molecule type" value="Genomic_DNA"/>
</dbReference>
<reference evidence="1 2" key="1">
    <citation type="submission" date="2017-06" db="EMBL/GenBank/DDBJ databases">
        <title>Genome sequencing of cyanobaciteial culture collection at National Institute for Environmental Studies (NIES).</title>
        <authorList>
            <person name="Hirose Y."/>
            <person name="Shimura Y."/>
            <person name="Fujisawa T."/>
            <person name="Nakamura Y."/>
            <person name="Kawachi M."/>
        </authorList>
    </citation>
    <scope>NUCLEOTIDE SEQUENCE [LARGE SCALE GENOMIC DNA]</scope>
    <source>
        <strain evidence="1 2">NIES-2135</strain>
    </source>
</reference>
<name>A0A1Z4JDV3_LEPBY</name>